<organism evidence="1 2">
    <name type="scientific">Cadophora malorum</name>
    <dbReference type="NCBI Taxonomy" id="108018"/>
    <lineage>
        <taxon>Eukaryota</taxon>
        <taxon>Fungi</taxon>
        <taxon>Dikarya</taxon>
        <taxon>Ascomycota</taxon>
        <taxon>Pezizomycotina</taxon>
        <taxon>Leotiomycetes</taxon>
        <taxon>Helotiales</taxon>
        <taxon>Ploettnerulaceae</taxon>
        <taxon>Cadophora</taxon>
    </lineage>
</organism>
<keyword evidence="2" id="KW-1185">Reference proteome</keyword>
<evidence type="ECO:0000313" key="2">
    <source>
        <dbReference type="Proteomes" id="UP000664132"/>
    </source>
</evidence>
<comment type="caution">
    <text evidence="1">The sequence shown here is derived from an EMBL/GenBank/DDBJ whole genome shotgun (WGS) entry which is preliminary data.</text>
</comment>
<reference evidence="1" key="1">
    <citation type="submission" date="2021-02" db="EMBL/GenBank/DDBJ databases">
        <title>Genome sequence Cadophora malorum strain M34.</title>
        <authorList>
            <person name="Stefanovic E."/>
            <person name="Vu D."/>
            <person name="Scully C."/>
            <person name="Dijksterhuis J."/>
            <person name="Roader J."/>
            <person name="Houbraken J."/>
        </authorList>
    </citation>
    <scope>NUCLEOTIDE SEQUENCE</scope>
    <source>
        <strain evidence="1">M34</strain>
    </source>
</reference>
<sequence length="68" mass="7585">MGDQVVVGASSSTQLRETVKEIEKGPLEDWVVKRLDEMWKDVEHEAPENNFVTFSKLVKAGELSGATH</sequence>
<proteinExistence type="predicted"/>
<accession>A0A8H7WH20</accession>
<gene>
    <name evidence="1" type="ORF">IFR04_002243</name>
</gene>
<evidence type="ECO:0000313" key="1">
    <source>
        <dbReference type="EMBL" id="KAG4424710.1"/>
    </source>
</evidence>
<name>A0A8H7WH20_9HELO</name>
<dbReference type="AlphaFoldDB" id="A0A8H7WH20"/>
<protein>
    <submittedName>
        <fullName evidence="1">Uncharacterized protein</fullName>
    </submittedName>
</protein>
<dbReference type="EMBL" id="JAFJYH010000018">
    <property type="protein sequence ID" value="KAG4424710.1"/>
    <property type="molecule type" value="Genomic_DNA"/>
</dbReference>
<dbReference type="OrthoDB" id="48988at2759"/>
<dbReference type="Proteomes" id="UP000664132">
    <property type="component" value="Unassembled WGS sequence"/>
</dbReference>